<comment type="caution">
    <text evidence="2">The sequence shown here is derived from an EMBL/GenBank/DDBJ whole genome shotgun (WGS) entry which is preliminary data.</text>
</comment>
<organism evidence="2 3">
    <name type="scientific">Hibiscus trionum</name>
    <name type="common">Flower of an hour</name>
    <dbReference type="NCBI Taxonomy" id="183268"/>
    <lineage>
        <taxon>Eukaryota</taxon>
        <taxon>Viridiplantae</taxon>
        <taxon>Streptophyta</taxon>
        <taxon>Embryophyta</taxon>
        <taxon>Tracheophyta</taxon>
        <taxon>Spermatophyta</taxon>
        <taxon>Magnoliopsida</taxon>
        <taxon>eudicotyledons</taxon>
        <taxon>Gunneridae</taxon>
        <taxon>Pentapetalae</taxon>
        <taxon>rosids</taxon>
        <taxon>malvids</taxon>
        <taxon>Malvales</taxon>
        <taxon>Malvaceae</taxon>
        <taxon>Malvoideae</taxon>
        <taxon>Hibiscus</taxon>
    </lineage>
</organism>
<sequence length="152" mass="16411">MVKRHNKAVTQLLVQWSNLGAESATCEDYTVLKSQFPDFDPWGQGSTAAAGIVMATGSELGISRKKRESEGTFGGNRFERRLNSGSKSPSTAEKNGTISRMEGQLGARVGKDGESDGSRADQEEMQNGLVTDGPIEDGIEFMPKEPIDNERG</sequence>
<feature type="compositionally biased region" description="Basic and acidic residues" evidence="1">
    <location>
        <begin position="109"/>
        <end position="122"/>
    </location>
</feature>
<dbReference type="AlphaFoldDB" id="A0A9W7H2S9"/>
<dbReference type="OrthoDB" id="5554229at2759"/>
<dbReference type="EMBL" id="BSYR01000007">
    <property type="protein sequence ID" value="GMI70044.1"/>
    <property type="molecule type" value="Genomic_DNA"/>
</dbReference>
<dbReference type="Proteomes" id="UP001165190">
    <property type="component" value="Unassembled WGS sequence"/>
</dbReference>
<gene>
    <name evidence="2" type="ORF">HRI_000673700</name>
</gene>
<feature type="region of interest" description="Disordered" evidence="1">
    <location>
        <begin position="63"/>
        <end position="152"/>
    </location>
</feature>
<reference evidence="2" key="1">
    <citation type="submission" date="2023-05" db="EMBL/GenBank/DDBJ databases">
        <title>Genome and transcriptome analyses reveal genes involved in the formation of fine ridges on petal epidermal cells in Hibiscus trionum.</title>
        <authorList>
            <person name="Koshimizu S."/>
            <person name="Masuda S."/>
            <person name="Ishii T."/>
            <person name="Shirasu K."/>
            <person name="Hoshino A."/>
            <person name="Arita M."/>
        </authorList>
    </citation>
    <scope>NUCLEOTIDE SEQUENCE</scope>
    <source>
        <strain evidence="2">Hamamatsu line</strain>
    </source>
</reference>
<feature type="compositionally biased region" description="Basic and acidic residues" evidence="1">
    <location>
        <begin position="142"/>
        <end position="152"/>
    </location>
</feature>
<evidence type="ECO:0000256" key="1">
    <source>
        <dbReference type="SAM" id="MobiDB-lite"/>
    </source>
</evidence>
<keyword evidence="3" id="KW-1185">Reference proteome</keyword>
<proteinExistence type="predicted"/>
<name>A0A9W7H2S9_HIBTR</name>
<protein>
    <submittedName>
        <fullName evidence="2">Uncharacterized protein</fullName>
    </submittedName>
</protein>
<feature type="compositionally biased region" description="Polar residues" evidence="1">
    <location>
        <begin position="83"/>
        <end position="98"/>
    </location>
</feature>
<accession>A0A9W7H2S9</accession>
<evidence type="ECO:0000313" key="3">
    <source>
        <dbReference type="Proteomes" id="UP001165190"/>
    </source>
</evidence>
<evidence type="ECO:0000313" key="2">
    <source>
        <dbReference type="EMBL" id="GMI70044.1"/>
    </source>
</evidence>